<reference evidence="2 3" key="1">
    <citation type="submission" date="2018-12" db="EMBL/GenBank/DDBJ databases">
        <title>Rubrispira sanarue gen. nov., sp., nov., a member of the order Silvanigrellales, isolated from a brackish lake in Hamamatsu Japan.</title>
        <authorList>
            <person name="Maejima Y."/>
            <person name="Iino T."/>
            <person name="Muraguchi Y."/>
            <person name="Fukuda K."/>
            <person name="Nojiri H."/>
            <person name="Ohkuma M."/>
            <person name="Moriuchi R."/>
            <person name="Dohra H."/>
            <person name="Kimbara K."/>
            <person name="Shintani M."/>
        </authorList>
    </citation>
    <scope>NUCLEOTIDE SEQUENCE [LARGE SCALE GENOMIC DNA]</scope>
    <source>
        <strain evidence="2 3">RF1110005</strain>
    </source>
</reference>
<dbReference type="KEGG" id="sbf:JCM31447_22510"/>
<organism evidence="2 3">
    <name type="scientific">Fluviispira sanaruensis</name>
    <dbReference type="NCBI Taxonomy" id="2493639"/>
    <lineage>
        <taxon>Bacteria</taxon>
        <taxon>Pseudomonadati</taxon>
        <taxon>Bdellovibrionota</taxon>
        <taxon>Oligoflexia</taxon>
        <taxon>Silvanigrellales</taxon>
        <taxon>Silvanigrellaceae</taxon>
        <taxon>Fluviispira</taxon>
    </lineage>
</organism>
<keyword evidence="1" id="KW-0732">Signal</keyword>
<keyword evidence="3" id="KW-1185">Reference proteome</keyword>
<proteinExistence type="predicted"/>
<name>A0A4P2VLP6_FLUSA</name>
<evidence type="ECO:0000313" key="2">
    <source>
        <dbReference type="EMBL" id="BBH53801.1"/>
    </source>
</evidence>
<dbReference type="OrthoDB" id="6301205at2"/>
<evidence type="ECO:0000256" key="1">
    <source>
        <dbReference type="SAM" id="SignalP"/>
    </source>
</evidence>
<gene>
    <name evidence="2" type="ORF">JCM31447_22510</name>
</gene>
<dbReference type="AlphaFoldDB" id="A0A4P2VLP6"/>
<evidence type="ECO:0000313" key="3">
    <source>
        <dbReference type="Proteomes" id="UP000291236"/>
    </source>
</evidence>
<dbReference type="RefSeq" id="WP_130610392.1">
    <property type="nucleotide sequence ID" value="NZ_AP019368.1"/>
</dbReference>
<sequence length="552" mass="62450">MRKLKLLKYYFLLSFLFICHLYTPAQANECPKDFIENKKPAIPFVPFPMKDPDTGKPLLPEDKITIEDRDGKKYEIKAIDFFNNVNSMEYSLSQWGYSLRDTEGSYNLSTLDICAKLLDKQKDIIEKELRKDPANKILSYDEWMKNIEAALDAYKVAIPSLEDLAKYGNDAKFDDFITTVKAFDVPRPVFKKVELKSFNKEKNWSFEKGQKSKFFIGGHAGYKIAASKVEVDALADAGLDGAVLGVWEGQIANAYAKAKSPATQKGSLDINASVFGKTLYVFKEELKNDNYKDEKMLFNTPVSLEHSVRFVIGPIPVRVAVGLRGNNFMRWGVELVPLQIQTYLQHYAGIDAYASAAVDAFIAGAGARGRLILVALDTRVTAGALVEFNDVPELKLELVGTTELNTLQGDISLFVYAYVPTWKFWKAFFERKEWSTTLWSSPGYVLKGNIFDYSATLSPTGFRAKGDLSVSDVAEQLEIDRNLQRENKITDLENKTQEKLNETFNAIVNDLKSENNLKIFKNEVFYSESEKSIEKIVGDYLTELEKWSGQNI</sequence>
<dbReference type="Proteomes" id="UP000291236">
    <property type="component" value="Chromosome"/>
</dbReference>
<feature type="signal peptide" evidence="1">
    <location>
        <begin position="1"/>
        <end position="27"/>
    </location>
</feature>
<protein>
    <submittedName>
        <fullName evidence="2">Uncharacterized protein</fullName>
    </submittedName>
</protein>
<feature type="chain" id="PRO_5020863307" evidence="1">
    <location>
        <begin position="28"/>
        <end position="552"/>
    </location>
</feature>
<dbReference type="EMBL" id="AP019368">
    <property type="protein sequence ID" value="BBH53801.1"/>
    <property type="molecule type" value="Genomic_DNA"/>
</dbReference>
<accession>A0A4P2VLP6</accession>